<keyword evidence="2" id="KW-1003">Cell membrane</keyword>
<dbReference type="EMBL" id="FTOR01000015">
    <property type="protein sequence ID" value="SIT34158.1"/>
    <property type="molecule type" value="Genomic_DNA"/>
</dbReference>
<evidence type="ECO:0000259" key="8">
    <source>
        <dbReference type="Pfam" id="PF12704"/>
    </source>
</evidence>
<evidence type="ECO:0000256" key="1">
    <source>
        <dbReference type="ARBA" id="ARBA00004651"/>
    </source>
</evidence>
<feature type="transmembrane region" description="Helical" evidence="6">
    <location>
        <begin position="21"/>
        <end position="41"/>
    </location>
</feature>
<comment type="subcellular location">
    <subcellularLocation>
        <location evidence="1">Cell membrane</location>
        <topology evidence="1">Multi-pass membrane protein</topology>
    </subcellularLocation>
</comment>
<feature type="transmembrane region" description="Helical" evidence="6">
    <location>
        <begin position="766"/>
        <end position="786"/>
    </location>
</feature>
<feature type="domain" description="MacB-like periplasmic core" evidence="8">
    <location>
        <begin position="20"/>
        <end position="251"/>
    </location>
</feature>
<feature type="transmembrane region" description="Helical" evidence="6">
    <location>
        <begin position="337"/>
        <end position="364"/>
    </location>
</feature>
<dbReference type="InterPro" id="IPR025857">
    <property type="entry name" value="MacB_PCD"/>
</dbReference>
<dbReference type="PANTHER" id="PTHR30572">
    <property type="entry name" value="MEMBRANE COMPONENT OF TRANSPORTER-RELATED"/>
    <property type="match status" value="1"/>
</dbReference>
<gene>
    <name evidence="9" type="ORF">SAMN05421788_11516</name>
</gene>
<feature type="domain" description="ABC3 transporter permease C-terminal" evidence="7">
    <location>
        <begin position="686"/>
        <end position="784"/>
    </location>
</feature>
<feature type="transmembrane region" description="Helical" evidence="6">
    <location>
        <begin position="732"/>
        <end position="754"/>
    </location>
</feature>
<dbReference type="PANTHER" id="PTHR30572:SF18">
    <property type="entry name" value="ABC-TYPE MACROLIDE FAMILY EXPORT SYSTEM PERMEASE COMPONENT 2"/>
    <property type="match status" value="1"/>
</dbReference>
<dbReference type="STRING" id="477680.SAMN05421788_11516"/>
<evidence type="ECO:0000256" key="3">
    <source>
        <dbReference type="ARBA" id="ARBA00022692"/>
    </source>
</evidence>
<evidence type="ECO:0000313" key="10">
    <source>
        <dbReference type="Proteomes" id="UP000186917"/>
    </source>
</evidence>
<evidence type="ECO:0000259" key="7">
    <source>
        <dbReference type="Pfam" id="PF02687"/>
    </source>
</evidence>
<dbReference type="InterPro" id="IPR003838">
    <property type="entry name" value="ABC3_permease_C"/>
</dbReference>
<reference evidence="10" key="1">
    <citation type="submission" date="2017-01" db="EMBL/GenBank/DDBJ databases">
        <authorList>
            <person name="Varghese N."/>
            <person name="Submissions S."/>
        </authorList>
    </citation>
    <scope>NUCLEOTIDE SEQUENCE [LARGE SCALE GENOMIC DNA]</scope>
    <source>
        <strain evidence="10">DSM 21054</strain>
    </source>
</reference>
<evidence type="ECO:0000313" key="9">
    <source>
        <dbReference type="EMBL" id="SIT34158.1"/>
    </source>
</evidence>
<evidence type="ECO:0000256" key="2">
    <source>
        <dbReference type="ARBA" id="ARBA00022475"/>
    </source>
</evidence>
<proteinExistence type="predicted"/>
<evidence type="ECO:0000256" key="5">
    <source>
        <dbReference type="ARBA" id="ARBA00023136"/>
    </source>
</evidence>
<feature type="transmembrane region" description="Helical" evidence="6">
    <location>
        <begin position="436"/>
        <end position="454"/>
    </location>
</feature>
<feature type="transmembrane region" description="Helical" evidence="6">
    <location>
        <begin position="294"/>
        <end position="312"/>
    </location>
</feature>
<keyword evidence="4 6" id="KW-1133">Transmembrane helix</keyword>
<feature type="transmembrane region" description="Helical" evidence="6">
    <location>
        <begin position="680"/>
        <end position="704"/>
    </location>
</feature>
<keyword evidence="5 6" id="KW-0472">Membrane</keyword>
<dbReference type="Proteomes" id="UP000186917">
    <property type="component" value="Unassembled WGS sequence"/>
</dbReference>
<name>A0A1N7RG68_9BACT</name>
<dbReference type="GO" id="GO:0022857">
    <property type="term" value="F:transmembrane transporter activity"/>
    <property type="evidence" value="ECO:0007669"/>
    <property type="project" value="TreeGrafter"/>
</dbReference>
<keyword evidence="10" id="KW-1185">Reference proteome</keyword>
<feature type="transmembrane region" description="Helical" evidence="6">
    <location>
        <begin position="384"/>
        <end position="408"/>
    </location>
</feature>
<evidence type="ECO:0000256" key="4">
    <source>
        <dbReference type="ARBA" id="ARBA00022989"/>
    </source>
</evidence>
<dbReference type="GO" id="GO:0005886">
    <property type="term" value="C:plasma membrane"/>
    <property type="evidence" value="ECO:0007669"/>
    <property type="project" value="UniProtKB-SubCell"/>
</dbReference>
<organism evidence="9 10">
    <name type="scientific">Filimonas lacunae</name>
    <dbReference type="NCBI Taxonomy" id="477680"/>
    <lineage>
        <taxon>Bacteria</taxon>
        <taxon>Pseudomonadati</taxon>
        <taxon>Bacteroidota</taxon>
        <taxon>Chitinophagia</taxon>
        <taxon>Chitinophagales</taxon>
        <taxon>Chitinophagaceae</taxon>
        <taxon>Filimonas</taxon>
    </lineage>
</organism>
<sequence>MLQNHLKTAVRNLWKHKLTTLINVSGLAIGISAALIIYLYVQKELTFDTYEPSRNHIYRIVSTGPGWHSQGTPSPMHQVTTSLTGVETVSGFFLYDGWQNKVAIPSANQLPPTVFTMEDAPVFADGNYFSIFPRQWLFGNATASLHSPGQAVLTESKAQLYFPGVALQDVIGRTIVFNDTVTAVVSGIVKDLTANSDFNHKAFLSLSTIPHSNLQTFFNWNDWTTINYISQVMIRLLPGTTPEKVNEQLAAIAQAHKTGDKYADESRYLLQPLSDIHFNPDYDGHTSKQTLRNLVLLGIFLLLLGAINFINLSTAQSIFRAKEIGVRKTLGSSKKQLIFQFLTETLALTLLAVIISYILSPFLLKALSLLLEEELSFGSLNQPHILLFLLALTVVETIAAGLYPALVLTHFKPVNVLKNHINAIGHSRGSWQRKTLTVFQFVIAQIFMIGTLVVQQQVKYSIQKDVGFRKEAVVYGNLPFQHNNPDSRHLLFRDRLRKIPGVEAVSVSNQSPAFIGNMSNRFTFARGAEIKDLLIDIRCGDTGYLNLYHIPLIAGRNVLPTDTATEYVVNETMTRIMGFAHPQDAIGKYLNNTYPIVGVMRDFDVSSVRVGKKPVLFFSEPGHASTINIALQGTAATQQKTMATIQQAFKELYPDADFEYRFMDARIANFYKAERRISQILTWSTAVSVLISCLGLLGLVMFTANQRTREIGIRKVLGASVLQIISLLSRDFVKLVAIAFVIAVPIAWISTYKWLENYASHTQPGWWLFAISGILMLSVALLILSVRAGKAAIANPVKSLRSE</sequence>
<dbReference type="InterPro" id="IPR050250">
    <property type="entry name" value="Macrolide_Exporter_MacB"/>
</dbReference>
<dbReference type="Pfam" id="PF02687">
    <property type="entry name" value="FtsX"/>
    <property type="match status" value="2"/>
</dbReference>
<evidence type="ECO:0000256" key="6">
    <source>
        <dbReference type="SAM" id="Phobius"/>
    </source>
</evidence>
<protein>
    <submittedName>
        <fullName evidence="9">Duplicated orphan permease</fullName>
    </submittedName>
</protein>
<dbReference type="Pfam" id="PF12704">
    <property type="entry name" value="MacB_PCD"/>
    <property type="match status" value="1"/>
</dbReference>
<dbReference type="AlphaFoldDB" id="A0A1N7RG68"/>
<feature type="domain" description="ABC3 transporter permease C-terminal" evidence="7">
    <location>
        <begin position="296"/>
        <end position="411"/>
    </location>
</feature>
<keyword evidence="3 6" id="KW-0812">Transmembrane</keyword>
<accession>A0A1N7RG68</accession>